<proteinExistence type="predicted"/>
<dbReference type="EMBL" id="JBCITM010000006">
    <property type="protein sequence ID" value="MEN1760407.1"/>
    <property type="molecule type" value="Genomic_DNA"/>
</dbReference>
<reference evidence="1 2" key="1">
    <citation type="submission" date="2024-04" db="EMBL/GenBank/DDBJ databases">
        <title>Genome sequencing and metabolic network reconstruction of aminoacids and betaine degradation by Anoxynatronum sibiricum.</title>
        <authorList>
            <person name="Detkova E.N."/>
            <person name="Boltjanskaja Y.V."/>
            <person name="Mardanov A.V."/>
            <person name="Kevbrin V."/>
        </authorList>
    </citation>
    <scope>NUCLEOTIDE SEQUENCE [LARGE SCALE GENOMIC DNA]</scope>
    <source>
        <strain evidence="1 2">Z-7981</strain>
    </source>
</reference>
<gene>
    <name evidence="1" type="ORF">AAIG11_07980</name>
</gene>
<dbReference type="Proteomes" id="UP001407405">
    <property type="component" value="Unassembled WGS sequence"/>
</dbReference>
<name>A0ABU9VTA9_9CLOT</name>
<accession>A0ABU9VTA9</accession>
<protein>
    <submittedName>
        <fullName evidence="1">Uncharacterized protein</fullName>
    </submittedName>
</protein>
<evidence type="ECO:0000313" key="1">
    <source>
        <dbReference type="EMBL" id="MEN1760407.1"/>
    </source>
</evidence>
<keyword evidence="2" id="KW-1185">Reference proteome</keyword>
<evidence type="ECO:0000313" key="2">
    <source>
        <dbReference type="Proteomes" id="UP001407405"/>
    </source>
</evidence>
<comment type="caution">
    <text evidence="1">The sequence shown here is derived from an EMBL/GenBank/DDBJ whole genome shotgun (WGS) entry which is preliminary data.</text>
</comment>
<sequence length="75" mass="8595">MLTIKCARCKAKLFKYQKIGSGHVLKCHKSRMKRVHQLEKNSQMYLCTCGSIIGKDEGSHIKMIRTAFTYTGTKE</sequence>
<organism evidence="1 2">
    <name type="scientific">Anoxynatronum sibiricum</name>
    <dbReference type="NCBI Taxonomy" id="210623"/>
    <lineage>
        <taxon>Bacteria</taxon>
        <taxon>Bacillati</taxon>
        <taxon>Bacillota</taxon>
        <taxon>Clostridia</taxon>
        <taxon>Eubacteriales</taxon>
        <taxon>Clostridiaceae</taxon>
        <taxon>Anoxynatronum</taxon>
    </lineage>
</organism>